<sequence>MYKYPDLVNTDLNLELPEISILEEDDKKFFTDDYYKNLILSDKEIGSRLHRVLLDYLNPKSVDNGDKATRYKQIVSIYWDFLKSIAKNVLNLTTEQKVLFRFAALLPNALGDELKSLISKTIWDNNYNEPFIYFDEWIYGVHEFKVRKLTVDEPREDIKDEDMKKILFNRQDKILANIDYAKSSLKKSDIARIEATQRLKDMFKFLFSDVSNNEVVMDEYEIRGFYSNDVLKPLNFASHYINDLIKANREIVSLVSQLRESKEELIEIENKMQGMDEPSDSTIAVEEVGSLMKANKLTIGSRGNHFPILLKTNVVINPQGFGSRERVMQLVREIESIQPKIFHKNYRGDFLRIVPYFILIPSYGARGICWEPIDIKNRAKGRGKILIPMYAKDLKKAIILGVGDFIWELAKEQASFRWMETGITGQYYEYYTKFIRKGNVKNFFLDDYLLWIDKESKGVQKVEKMVRGVMWRNAPFPKDLKEQLSRKSFVYKDLFDKDKNIEMSDGY</sequence>
<accession>A0A2S1LWW1</accession>
<dbReference type="AlphaFoldDB" id="A0A2S1LWW1"/>
<reference evidence="2 3" key="1">
    <citation type="submission" date="2018-01" db="EMBL/GenBank/DDBJ databases">
        <title>Genome sequence of Borrelia tachyglossi.</title>
        <authorList>
            <person name="Gofton A.W."/>
        </authorList>
    </citation>
    <scope>NUCLEOTIDE SEQUENCE [LARGE SCALE GENOMIC DNA]</scope>
    <source>
        <strain evidence="2 3">Bc-F10-1268</strain>
    </source>
</reference>
<dbReference type="RefSeq" id="WP_108729178.1">
    <property type="nucleotide sequence ID" value="NZ_CP025785.1"/>
</dbReference>
<evidence type="ECO:0000313" key="2">
    <source>
        <dbReference type="EMBL" id="AWG42778.1"/>
    </source>
</evidence>
<dbReference type="OrthoDB" id="334160at2"/>
<keyword evidence="1" id="KW-0175">Coiled coil</keyword>
<organism evidence="2 3">
    <name type="scientific">Candidatus Borreliella tachyglossi</name>
    <dbReference type="NCBI Taxonomy" id="1964448"/>
    <lineage>
        <taxon>Bacteria</taxon>
        <taxon>Pseudomonadati</taxon>
        <taxon>Spirochaetota</taxon>
        <taxon>Spirochaetia</taxon>
        <taxon>Spirochaetales</taxon>
        <taxon>Borreliaceae</taxon>
        <taxon>Borreliella</taxon>
    </lineage>
</organism>
<proteinExistence type="predicted"/>
<evidence type="ECO:0000313" key="3">
    <source>
        <dbReference type="Proteomes" id="UP000244655"/>
    </source>
</evidence>
<feature type="coiled-coil region" evidence="1">
    <location>
        <begin position="244"/>
        <end position="271"/>
    </location>
</feature>
<evidence type="ECO:0000256" key="1">
    <source>
        <dbReference type="SAM" id="Coils"/>
    </source>
</evidence>
<gene>
    <name evidence="2" type="ORF">CR532_02045</name>
</gene>
<protein>
    <submittedName>
        <fullName evidence="2">Uncharacterized protein</fullName>
    </submittedName>
</protein>
<dbReference type="EMBL" id="CP025785">
    <property type="protein sequence ID" value="AWG42778.1"/>
    <property type="molecule type" value="Genomic_DNA"/>
</dbReference>
<name>A0A2S1LWW1_9SPIR</name>
<keyword evidence="3" id="KW-1185">Reference proteome</keyword>
<dbReference type="Proteomes" id="UP000244655">
    <property type="component" value="Chromosome"/>
</dbReference>